<reference evidence="3 4" key="1">
    <citation type="journal article" date="2023" name="Genome Announc.">
        <title>Pan-Genome Analyses of the Genus Cohnella and Proposal of the Novel Species Cohnella silvisoli sp. nov., Isolated from Forest Soil.</title>
        <authorList>
            <person name="Wang C."/>
            <person name="Mao L."/>
            <person name="Bao G."/>
            <person name="Zhu H."/>
        </authorList>
    </citation>
    <scope>NUCLEOTIDE SEQUENCE [LARGE SCALE GENOMIC DNA]</scope>
    <source>
        <strain evidence="3 4">NL03-T5-1</strain>
    </source>
</reference>
<feature type="chain" id="PRO_5046285315" description="Photosynthesis system II assembly factor Ycf48/Hcf136-like domain-containing protein" evidence="2">
    <location>
        <begin position="27"/>
        <end position="418"/>
    </location>
</feature>
<gene>
    <name evidence="3" type="ORF">QJS35_00535</name>
</gene>
<feature type="compositionally biased region" description="Low complexity" evidence="1">
    <location>
        <begin position="41"/>
        <end position="73"/>
    </location>
</feature>
<organism evidence="3 4">
    <name type="scientific">Cohnella silvisoli</name>
    <dbReference type="NCBI Taxonomy" id="2873699"/>
    <lineage>
        <taxon>Bacteria</taxon>
        <taxon>Bacillati</taxon>
        <taxon>Bacillota</taxon>
        <taxon>Bacilli</taxon>
        <taxon>Bacillales</taxon>
        <taxon>Paenibacillaceae</taxon>
        <taxon>Cohnella</taxon>
    </lineage>
</organism>
<dbReference type="Gene3D" id="2.130.10.10">
    <property type="entry name" value="YVTN repeat-like/Quinoprotein amine dehydrogenase"/>
    <property type="match status" value="2"/>
</dbReference>
<keyword evidence="4" id="KW-1185">Reference proteome</keyword>
<keyword evidence="2" id="KW-0732">Signal</keyword>
<accession>A0ABV1KL50</accession>
<dbReference type="PANTHER" id="PTHR47199:SF2">
    <property type="entry name" value="PHOTOSYSTEM II STABILITY_ASSEMBLY FACTOR HCF136, CHLOROPLASTIC"/>
    <property type="match status" value="1"/>
</dbReference>
<dbReference type="InterPro" id="IPR015943">
    <property type="entry name" value="WD40/YVTN_repeat-like_dom_sf"/>
</dbReference>
<dbReference type="SUPFAM" id="SSF110296">
    <property type="entry name" value="Oligoxyloglucan reducing end-specific cellobiohydrolase"/>
    <property type="match status" value="2"/>
</dbReference>
<name>A0ABV1KL50_9BACL</name>
<feature type="compositionally biased region" description="Polar residues" evidence="1">
    <location>
        <begin position="31"/>
        <end position="40"/>
    </location>
</feature>
<protein>
    <recommendedName>
        <fullName evidence="5">Photosynthesis system II assembly factor Ycf48/Hcf136-like domain-containing protein</fullName>
    </recommendedName>
</protein>
<dbReference type="RefSeq" id="WP_232183146.1">
    <property type="nucleotide sequence ID" value="NZ_JAIOAP010000001.1"/>
</dbReference>
<dbReference type="PANTHER" id="PTHR47199">
    <property type="entry name" value="PHOTOSYSTEM II STABILITY/ASSEMBLY FACTOR HCF136, CHLOROPLASTIC"/>
    <property type="match status" value="1"/>
</dbReference>
<evidence type="ECO:0000256" key="1">
    <source>
        <dbReference type="SAM" id="MobiDB-lite"/>
    </source>
</evidence>
<sequence>MTSMRKSTRFLIAALLVFLIAGCTNGNNTSLPTSGVQSSESPPAVSTDVPSTSSSESPPSNSSNNESPGNVPSTSPISSIEPVSMGKVTALRLANFKSGWAGGEGWIARTDDGGKSWKTQLQHKYIVNQLFALNDQQAWATLDIGDSKSLRLLHTSNGGKKWTEAGNVPNRAFLHFVNSNEAFSGNARTTDGGKTWVKLPVPSALAGDAYFHDHSNGWAVTQGKDKFSFTRTTDGGKTWRSVMTRTTVAPATGAVIRSAGKNNAWVELIGDSGMTQTSYSLFHTIDGGKSWIPVLAHSGAGSGPAPGYESGKETKVPANMGSGPGALYVVNTQVAFMGGQCMACDLTNTMGKTTDGGKTWINLKGAFPGYGPQQIAAADANHIWWINTDNAEPSVMYTSSDGGKHWNKVHTFDKPKQT</sequence>
<dbReference type="Proteomes" id="UP001493487">
    <property type="component" value="Unassembled WGS sequence"/>
</dbReference>
<comment type="caution">
    <text evidence="3">The sequence shown here is derived from an EMBL/GenBank/DDBJ whole genome shotgun (WGS) entry which is preliminary data.</text>
</comment>
<evidence type="ECO:0000313" key="3">
    <source>
        <dbReference type="EMBL" id="MEQ4480870.1"/>
    </source>
</evidence>
<evidence type="ECO:0000313" key="4">
    <source>
        <dbReference type="Proteomes" id="UP001493487"/>
    </source>
</evidence>
<feature type="region of interest" description="Disordered" evidence="1">
    <location>
        <begin position="31"/>
        <end position="80"/>
    </location>
</feature>
<evidence type="ECO:0008006" key="5">
    <source>
        <dbReference type="Google" id="ProtNLM"/>
    </source>
</evidence>
<evidence type="ECO:0000256" key="2">
    <source>
        <dbReference type="SAM" id="SignalP"/>
    </source>
</evidence>
<feature type="signal peptide" evidence="2">
    <location>
        <begin position="1"/>
        <end position="26"/>
    </location>
</feature>
<dbReference type="PROSITE" id="PS51257">
    <property type="entry name" value="PROKAR_LIPOPROTEIN"/>
    <property type="match status" value="1"/>
</dbReference>
<dbReference type="EMBL" id="JASKHM010000001">
    <property type="protein sequence ID" value="MEQ4480870.1"/>
    <property type="molecule type" value="Genomic_DNA"/>
</dbReference>
<proteinExistence type="predicted"/>